<dbReference type="OrthoDB" id="2156623at2759"/>
<evidence type="ECO:0000256" key="1">
    <source>
        <dbReference type="ARBA" id="ARBA00005719"/>
    </source>
</evidence>
<keyword evidence="9 13" id="KW-0067">ATP-binding</keyword>
<feature type="coiled-coil region" evidence="14">
    <location>
        <begin position="697"/>
        <end position="724"/>
    </location>
</feature>
<evidence type="ECO:0000259" key="17">
    <source>
        <dbReference type="PROSITE" id="PS51285"/>
    </source>
</evidence>
<protein>
    <recommendedName>
        <fullName evidence="2">non-specific serine/threonine protein kinase</fullName>
        <ecNumber evidence="2">2.7.11.1</ecNumber>
    </recommendedName>
</protein>
<comment type="catalytic activity">
    <reaction evidence="11">
        <text>L-threonyl-[protein] + ATP = O-phospho-L-threonyl-[protein] + ADP + H(+)</text>
        <dbReference type="Rhea" id="RHEA:46608"/>
        <dbReference type="Rhea" id="RHEA-COMP:11060"/>
        <dbReference type="Rhea" id="RHEA-COMP:11605"/>
        <dbReference type="ChEBI" id="CHEBI:15378"/>
        <dbReference type="ChEBI" id="CHEBI:30013"/>
        <dbReference type="ChEBI" id="CHEBI:30616"/>
        <dbReference type="ChEBI" id="CHEBI:61977"/>
        <dbReference type="ChEBI" id="CHEBI:456216"/>
        <dbReference type="EC" id="2.7.11.1"/>
    </reaction>
</comment>
<dbReference type="GO" id="GO:0005524">
    <property type="term" value="F:ATP binding"/>
    <property type="evidence" value="ECO:0007669"/>
    <property type="project" value="UniProtKB-UniRule"/>
</dbReference>
<keyword evidence="10 14" id="KW-0175">Coiled coil</keyword>
<dbReference type="InterPro" id="IPR000719">
    <property type="entry name" value="Prot_kinase_dom"/>
</dbReference>
<evidence type="ECO:0000256" key="6">
    <source>
        <dbReference type="ARBA" id="ARBA00022723"/>
    </source>
</evidence>
<dbReference type="PANTHER" id="PTHR22988:SF71">
    <property type="entry name" value="CITRON RHO-INTERACTING KINASE"/>
    <property type="match status" value="1"/>
</dbReference>
<gene>
    <name evidence="18" type="ORF">FBUS_01291</name>
</gene>
<dbReference type="SMART" id="SM00220">
    <property type="entry name" value="S_TKc"/>
    <property type="match status" value="1"/>
</dbReference>
<dbReference type="EC" id="2.7.11.1" evidence="2"/>
<dbReference type="InterPro" id="IPR011009">
    <property type="entry name" value="Kinase-like_dom_sf"/>
</dbReference>
<feature type="domain" description="Protein kinase" evidence="16">
    <location>
        <begin position="82"/>
        <end position="316"/>
    </location>
</feature>
<comment type="catalytic activity">
    <reaction evidence="12">
        <text>L-seryl-[protein] + ATP = O-phospho-L-seryl-[protein] + ADP + H(+)</text>
        <dbReference type="Rhea" id="RHEA:17989"/>
        <dbReference type="Rhea" id="RHEA-COMP:9863"/>
        <dbReference type="Rhea" id="RHEA-COMP:11604"/>
        <dbReference type="ChEBI" id="CHEBI:15378"/>
        <dbReference type="ChEBI" id="CHEBI:29999"/>
        <dbReference type="ChEBI" id="CHEBI:30616"/>
        <dbReference type="ChEBI" id="CHEBI:83421"/>
        <dbReference type="ChEBI" id="CHEBI:456216"/>
        <dbReference type="EC" id="2.7.11.1"/>
    </reaction>
</comment>
<evidence type="ECO:0000256" key="5">
    <source>
        <dbReference type="ARBA" id="ARBA00022679"/>
    </source>
</evidence>
<proteinExistence type="inferred from homology"/>
<dbReference type="GO" id="GO:0005856">
    <property type="term" value="C:cytoskeleton"/>
    <property type="evidence" value="ECO:0007669"/>
    <property type="project" value="TreeGrafter"/>
</dbReference>
<reference evidence="18" key="1">
    <citation type="submission" date="2019-05" db="EMBL/GenBank/DDBJ databases">
        <title>Annotation for the trematode Fasciolopsis buski.</title>
        <authorList>
            <person name="Choi Y.-J."/>
        </authorList>
    </citation>
    <scope>NUCLEOTIDE SEQUENCE</scope>
    <source>
        <strain evidence="18">HT</strain>
        <tissue evidence="18">Whole worm</tissue>
    </source>
</reference>
<keyword evidence="8" id="KW-0418">Kinase</keyword>
<evidence type="ECO:0000256" key="4">
    <source>
        <dbReference type="ARBA" id="ARBA00022553"/>
    </source>
</evidence>
<evidence type="ECO:0000259" key="16">
    <source>
        <dbReference type="PROSITE" id="PS50011"/>
    </source>
</evidence>
<comment type="caution">
    <text evidence="18">The sequence shown here is derived from an EMBL/GenBank/DDBJ whole genome shotgun (WGS) entry which is preliminary data.</text>
</comment>
<dbReference type="PROSITE" id="PS51285">
    <property type="entry name" value="AGC_KINASE_CTER"/>
    <property type="match status" value="1"/>
</dbReference>
<feature type="coiled-coil region" evidence="14">
    <location>
        <begin position="486"/>
        <end position="576"/>
    </location>
</feature>
<dbReference type="GO" id="GO:0004674">
    <property type="term" value="F:protein serine/threonine kinase activity"/>
    <property type="evidence" value="ECO:0007669"/>
    <property type="project" value="UniProtKB-KW"/>
</dbReference>
<dbReference type="InterPro" id="IPR000961">
    <property type="entry name" value="AGC-kinase_C"/>
</dbReference>
<dbReference type="PROSITE" id="PS00107">
    <property type="entry name" value="PROTEIN_KINASE_ATP"/>
    <property type="match status" value="1"/>
</dbReference>
<dbReference type="InterPro" id="IPR008271">
    <property type="entry name" value="Ser/Thr_kinase_AS"/>
</dbReference>
<keyword evidence="6" id="KW-0479">Metal-binding</keyword>
<evidence type="ECO:0000256" key="11">
    <source>
        <dbReference type="ARBA" id="ARBA00047899"/>
    </source>
</evidence>
<feature type="region of interest" description="Disordered" evidence="15">
    <location>
        <begin position="405"/>
        <end position="424"/>
    </location>
</feature>
<feature type="compositionally biased region" description="Polar residues" evidence="15">
    <location>
        <begin position="405"/>
        <end position="416"/>
    </location>
</feature>
<dbReference type="GO" id="GO:0005737">
    <property type="term" value="C:cytoplasm"/>
    <property type="evidence" value="ECO:0007669"/>
    <property type="project" value="TreeGrafter"/>
</dbReference>
<evidence type="ECO:0000256" key="14">
    <source>
        <dbReference type="SAM" id="Coils"/>
    </source>
</evidence>
<evidence type="ECO:0000313" key="19">
    <source>
        <dbReference type="Proteomes" id="UP000728185"/>
    </source>
</evidence>
<dbReference type="Pfam" id="PF00069">
    <property type="entry name" value="Pkinase"/>
    <property type="match status" value="1"/>
</dbReference>
<evidence type="ECO:0000256" key="10">
    <source>
        <dbReference type="ARBA" id="ARBA00023054"/>
    </source>
</evidence>
<evidence type="ECO:0000256" key="7">
    <source>
        <dbReference type="ARBA" id="ARBA00022741"/>
    </source>
</evidence>
<evidence type="ECO:0000256" key="13">
    <source>
        <dbReference type="PROSITE-ProRule" id="PRU10141"/>
    </source>
</evidence>
<feature type="domain" description="AGC-kinase C-terminal" evidence="17">
    <location>
        <begin position="317"/>
        <end position="384"/>
    </location>
</feature>
<dbReference type="PROSITE" id="PS50011">
    <property type="entry name" value="PROTEIN_KINASE_DOM"/>
    <property type="match status" value="1"/>
</dbReference>
<dbReference type="PANTHER" id="PTHR22988">
    <property type="entry name" value="MYOTONIC DYSTROPHY S/T KINASE-RELATED"/>
    <property type="match status" value="1"/>
</dbReference>
<evidence type="ECO:0000256" key="8">
    <source>
        <dbReference type="ARBA" id="ARBA00022777"/>
    </source>
</evidence>
<evidence type="ECO:0000256" key="2">
    <source>
        <dbReference type="ARBA" id="ARBA00012513"/>
    </source>
</evidence>
<organism evidence="18 19">
    <name type="scientific">Fasciolopsis buskii</name>
    <dbReference type="NCBI Taxonomy" id="27845"/>
    <lineage>
        <taxon>Eukaryota</taxon>
        <taxon>Metazoa</taxon>
        <taxon>Spiralia</taxon>
        <taxon>Lophotrochozoa</taxon>
        <taxon>Platyhelminthes</taxon>
        <taxon>Trematoda</taxon>
        <taxon>Digenea</taxon>
        <taxon>Plagiorchiida</taxon>
        <taxon>Echinostomata</taxon>
        <taxon>Echinostomatoidea</taxon>
        <taxon>Fasciolidae</taxon>
        <taxon>Fasciolopsis</taxon>
    </lineage>
</organism>
<keyword evidence="3" id="KW-0723">Serine/threonine-protein kinase</keyword>
<sequence length="865" mass="98496">MKWKLRPLEERIGELVSLYTDSSPFFDRESVSIEYLLDTIVCLSYECRLPQHKSERNCAKFSEAVRPYVERIERCWISRDEFETIRLIGSGAFGEVSVVRWKNNNKIYALKSLHKYDMLKRSDYFLMDFYNGGDMLTMLSKFDDKIPEDITKFYIAEIVLAIDSLHQLGYVHRDIKPDNVLLECSGHIVLADFGSCLKLGENGLVKNSTAVGTPDYISPEILRATEDDHGTYGVECDFWSLGVVMYEMLFGETPFYSENLIETYGHIMNFEEHFTIPDDATEISESARDLMCRLICDRKRRLGRNGLSDFKTHPFFSNIDWDHIREQTPPYKPEVKSPEDTSNFDIEQSTRNHEGPPLGPIFRGCQVACIGFTFTNGSPLNELGARQDMSDHHADNLDVKFTRISSNKKPTTSGSDVPTKEPNPSLLELQTRCREYEVSGFIFPTNFSLYHSFGADNVECSISVKFLFYRRSSTNTGMTNAVSGVVAALEKDLEGLNAKCQQLEAQNRDHLDSITALKAELCEQQEMNQKLSAELRDFEEENESLCKRASDAQSTIMQLETERADLLSDLSRLRAELAAHRQYSTTPSNLVHPSDFAESELLRNSSLVDGRNEQAKGFSSTPALLENGTDNHDGDKEYELYERIRDLETTLKLTTDRLNCNKQELHALKAARQTEQKEWDQDRAILQQRLQNALFDKSNTLKELNDLQAKYTELEGSIGNWENKLFELNQWADDERAAKDKLHAFTVRVVSELEALRVASMGPEGVMTNHDNSITATSTSEYQTAWNGTANPSASINENTSLLMDSPAMSITGESTLDWRLRKSSKVNKMERSNLQVALNNEVRVREQAELRSQEAEAKLKELHE</sequence>
<feature type="region of interest" description="Disordered" evidence="15">
    <location>
        <begin position="612"/>
        <end position="634"/>
    </location>
</feature>
<dbReference type="Gene3D" id="1.10.287.1490">
    <property type="match status" value="1"/>
</dbReference>
<evidence type="ECO:0000256" key="3">
    <source>
        <dbReference type="ARBA" id="ARBA00022527"/>
    </source>
</evidence>
<keyword evidence="4" id="KW-0597">Phosphoprotein</keyword>
<dbReference type="EMBL" id="LUCM01008695">
    <property type="protein sequence ID" value="KAA0188071.1"/>
    <property type="molecule type" value="Genomic_DNA"/>
</dbReference>
<dbReference type="SMART" id="SM00133">
    <property type="entry name" value="S_TK_X"/>
    <property type="match status" value="1"/>
</dbReference>
<accession>A0A8E0RSH8</accession>
<dbReference type="SUPFAM" id="SSF56112">
    <property type="entry name" value="Protein kinase-like (PK-like)"/>
    <property type="match status" value="1"/>
</dbReference>
<keyword evidence="5" id="KW-0808">Transferase</keyword>
<dbReference type="PROSITE" id="PS00108">
    <property type="entry name" value="PROTEIN_KINASE_ST"/>
    <property type="match status" value="1"/>
</dbReference>
<feature type="binding site" evidence="13">
    <location>
        <position position="111"/>
    </location>
    <ligand>
        <name>ATP</name>
        <dbReference type="ChEBI" id="CHEBI:30616"/>
    </ligand>
</feature>
<dbReference type="InterPro" id="IPR017441">
    <property type="entry name" value="Protein_kinase_ATP_BS"/>
</dbReference>
<dbReference type="InterPro" id="IPR050839">
    <property type="entry name" value="Rho-assoc_Ser/Thr_Kinase"/>
</dbReference>
<evidence type="ECO:0000313" key="18">
    <source>
        <dbReference type="EMBL" id="KAA0188071.1"/>
    </source>
</evidence>
<keyword evidence="19" id="KW-1185">Reference proteome</keyword>
<dbReference type="Proteomes" id="UP000728185">
    <property type="component" value="Unassembled WGS sequence"/>
</dbReference>
<evidence type="ECO:0000256" key="9">
    <source>
        <dbReference type="ARBA" id="ARBA00022840"/>
    </source>
</evidence>
<dbReference type="Gene3D" id="1.10.510.10">
    <property type="entry name" value="Transferase(Phosphotransferase) domain 1"/>
    <property type="match status" value="1"/>
</dbReference>
<dbReference type="SUPFAM" id="SSF90257">
    <property type="entry name" value="Myosin rod fragments"/>
    <property type="match status" value="1"/>
</dbReference>
<dbReference type="Gene3D" id="3.30.200.20">
    <property type="entry name" value="Phosphorylase Kinase, domain 1"/>
    <property type="match status" value="2"/>
</dbReference>
<comment type="similarity">
    <text evidence="1">Belongs to the protein kinase superfamily. AGC Ser/Thr protein kinase family. DMPK subfamily.</text>
</comment>
<dbReference type="FunFam" id="1.10.510.10:FF:000014">
    <property type="entry name" value="Non-specific serine/threonine protein kinase"/>
    <property type="match status" value="1"/>
</dbReference>
<keyword evidence="7 13" id="KW-0547">Nucleotide-binding</keyword>
<evidence type="ECO:0000256" key="12">
    <source>
        <dbReference type="ARBA" id="ARBA00048679"/>
    </source>
</evidence>
<dbReference type="AlphaFoldDB" id="A0A8E0RSH8"/>
<evidence type="ECO:0000256" key="15">
    <source>
        <dbReference type="SAM" id="MobiDB-lite"/>
    </source>
</evidence>
<name>A0A8E0RSH8_9TREM</name>
<dbReference type="GO" id="GO:0046872">
    <property type="term" value="F:metal ion binding"/>
    <property type="evidence" value="ECO:0007669"/>
    <property type="project" value="UniProtKB-KW"/>
</dbReference>
<dbReference type="GO" id="GO:0031032">
    <property type="term" value="P:actomyosin structure organization"/>
    <property type="evidence" value="ECO:0007669"/>
    <property type="project" value="TreeGrafter"/>
</dbReference>